<feature type="transmembrane region" description="Helical" evidence="2">
    <location>
        <begin position="29"/>
        <end position="48"/>
    </location>
</feature>
<feature type="domain" description="TadE-like" evidence="3">
    <location>
        <begin position="28"/>
        <end position="69"/>
    </location>
</feature>
<evidence type="ECO:0000313" key="5">
    <source>
        <dbReference type="Proteomes" id="UP000325255"/>
    </source>
</evidence>
<proteinExistence type="predicted"/>
<keyword evidence="2" id="KW-1133">Transmembrane helix</keyword>
<name>A0A5M6J110_9PROT</name>
<sequence length="250" mass="26019">MRVPAGGETRPIPRPSRPHRDALRCRQGLAALEFAFLAPVLLLFLAGLHDLTTAFIAWQRLTATAQATAQIATLMAATASSPNTLTVNQASAAASVIYAYLPDTVTAATSRFGVTLSSVVMTPTVSTCTTACTYTAHVAWSGVFAGAATTARPCDGKTAAISVAADSAEPTASTLPADAYSAAPLLVVDVAYTFTPLFTSVITGSFQMRRAAYFAPRTGESSDWIRYFYAGSPDATAHCTGYGWATGSAT</sequence>
<evidence type="ECO:0000256" key="1">
    <source>
        <dbReference type="SAM" id="MobiDB-lite"/>
    </source>
</evidence>
<dbReference type="EMBL" id="VWPK01000004">
    <property type="protein sequence ID" value="KAA5613889.1"/>
    <property type="molecule type" value="Genomic_DNA"/>
</dbReference>
<dbReference type="OrthoDB" id="7906240at2"/>
<feature type="region of interest" description="Disordered" evidence="1">
    <location>
        <begin position="1"/>
        <end position="20"/>
    </location>
</feature>
<accession>A0A5M6J110</accession>
<evidence type="ECO:0000259" key="3">
    <source>
        <dbReference type="Pfam" id="PF07811"/>
    </source>
</evidence>
<evidence type="ECO:0000256" key="2">
    <source>
        <dbReference type="SAM" id="Phobius"/>
    </source>
</evidence>
<keyword evidence="2" id="KW-0472">Membrane</keyword>
<keyword evidence="5" id="KW-1185">Reference proteome</keyword>
<dbReference type="Proteomes" id="UP000325255">
    <property type="component" value="Unassembled WGS sequence"/>
</dbReference>
<organism evidence="4 5">
    <name type="scientific">Rhodovastum atsumiense</name>
    <dbReference type="NCBI Taxonomy" id="504468"/>
    <lineage>
        <taxon>Bacteria</taxon>
        <taxon>Pseudomonadati</taxon>
        <taxon>Pseudomonadota</taxon>
        <taxon>Alphaproteobacteria</taxon>
        <taxon>Acetobacterales</taxon>
        <taxon>Acetobacteraceae</taxon>
        <taxon>Rhodovastum</taxon>
    </lineage>
</organism>
<gene>
    <name evidence="4" type="ORF">F1189_03700</name>
</gene>
<keyword evidence="2" id="KW-0812">Transmembrane</keyword>
<evidence type="ECO:0000313" key="4">
    <source>
        <dbReference type="EMBL" id="KAA5613889.1"/>
    </source>
</evidence>
<dbReference type="Pfam" id="PF07811">
    <property type="entry name" value="TadE"/>
    <property type="match status" value="1"/>
</dbReference>
<dbReference type="RefSeq" id="WP_150039273.1">
    <property type="nucleotide sequence ID" value="NZ_OW485601.1"/>
</dbReference>
<protein>
    <recommendedName>
        <fullName evidence="3">TadE-like domain-containing protein</fullName>
    </recommendedName>
</protein>
<dbReference type="InterPro" id="IPR012495">
    <property type="entry name" value="TadE-like_dom"/>
</dbReference>
<comment type="caution">
    <text evidence="4">The sequence shown here is derived from an EMBL/GenBank/DDBJ whole genome shotgun (WGS) entry which is preliminary data.</text>
</comment>
<dbReference type="AlphaFoldDB" id="A0A5M6J110"/>
<reference evidence="4 5" key="1">
    <citation type="submission" date="2019-09" db="EMBL/GenBank/DDBJ databases">
        <title>Genome sequence of Rhodovastum atsumiense, a diverse member of the Acetobacteraceae family of non-sulfur purple photosynthetic bacteria.</title>
        <authorList>
            <person name="Meyer T."/>
            <person name="Kyndt J."/>
        </authorList>
    </citation>
    <scope>NUCLEOTIDE SEQUENCE [LARGE SCALE GENOMIC DNA]</scope>
    <source>
        <strain evidence="4 5">DSM 21279</strain>
    </source>
</reference>